<evidence type="ECO:0000313" key="2">
    <source>
        <dbReference type="Proteomes" id="UP001183176"/>
    </source>
</evidence>
<keyword evidence="2" id="KW-1185">Reference proteome</keyword>
<comment type="caution">
    <text evidence="1">The sequence shown here is derived from an EMBL/GenBank/DDBJ whole genome shotgun (WGS) entry which is preliminary data.</text>
</comment>
<gene>
    <name evidence="1" type="ORF">RM423_14440</name>
</gene>
<protein>
    <submittedName>
        <fullName evidence="1">Uncharacterized protein</fullName>
    </submittedName>
</protein>
<proteinExistence type="predicted"/>
<dbReference type="Proteomes" id="UP001183176">
    <property type="component" value="Unassembled WGS sequence"/>
</dbReference>
<sequence length="77" mass="8168">MLSSVFRFEERRDTASVIGDATAGLTLTPPGRAAYSGFDAMTSAFCDLLTLASGEACGLISMSLVIRDPRRVALGPW</sequence>
<dbReference type="EMBL" id="JAVREH010000020">
    <property type="protein sequence ID" value="MDT0262590.1"/>
    <property type="molecule type" value="Genomic_DNA"/>
</dbReference>
<reference evidence="2" key="1">
    <citation type="submission" date="2023-07" db="EMBL/GenBank/DDBJ databases">
        <title>30 novel species of actinomycetes from the DSMZ collection.</title>
        <authorList>
            <person name="Nouioui I."/>
        </authorList>
    </citation>
    <scope>NUCLEOTIDE SEQUENCE [LARGE SCALE GENOMIC DNA]</scope>
    <source>
        <strain evidence="2">DSM 44399</strain>
    </source>
</reference>
<evidence type="ECO:0000313" key="1">
    <source>
        <dbReference type="EMBL" id="MDT0262590.1"/>
    </source>
</evidence>
<name>A0ABU2JC85_9ACTN</name>
<organism evidence="1 2">
    <name type="scientific">Jatrophihabitans lederbergiae</name>
    <dbReference type="NCBI Taxonomy" id="3075547"/>
    <lineage>
        <taxon>Bacteria</taxon>
        <taxon>Bacillati</taxon>
        <taxon>Actinomycetota</taxon>
        <taxon>Actinomycetes</taxon>
        <taxon>Jatrophihabitantales</taxon>
        <taxon>Jatrophihabitantaceae</taxon>
        <taxon>Jatrophihabitans</taxon>
    </lineage>
</organism>
<dbReference type="RefSeq" id="WP_311423740.1">
    <property type="nucleotide sequence ID" value="NZ_JAVREH010000020.1"/>
</dbReference>
<accession>A0ABU2JC85</accession>